<protein>
    <recommendedName>
        <fullName evidence="5">DUF4190 domain-containing protein</fullName>
    </recommendedName>
</protein>
<keyword evidence="4" id="KW-1185">Reference proteome</keyword>
<keyword evidence="2" id="KW-0812">Transmembrane</keyword>
<dbReference type="EMBL" id="BSUJ01000001">
    <property type="protein sequence ID" value="GMA19299.1"/>
    <property type="molecule type" value="Genomic_DNA"/>
</dbReference>
<evidence type="ECO:0008006" key="5">
    <source>
        <dbReference type="Google" id="ProtNLM"/>
    </source>
</evidence>
<evidence type="ECO:0000256" key="2">
    <source>
        <dbReference type="SAM" id="Phobius"/>
    </source>
</evidence>
<feature type="region of interest" description="Disordered" evidence="1">
    <location>
        <begin position="1"/>
        <end position="61"/>
    </location>
</feature>
<gene>
    <name evidence="3" type="ORF">GCM10025862_13200</name>
</gene>
<name>A0ABQ6HLG0_9MICO</name>
<feature type="compositionally biased region" description="Pro residues" evidence="1">
    <location>
        <begin position="32"/>
        <end position="49"/>
    </location>
</feature>
<feature type="transmembrane region" description="Helical" evidence="2">
    <location>
        <begin position="71"/>
        <end position="104"/>
    </location>
</feature>
<feature type="transmembrane region" description="Helical" evidence="2">
    <location>
        <begin position="116"/>
        <end position="143"/>
    </location>
</feature>
<evidence type="ECO:0000256" key="1">
    <source>
        <dbReference type="SAM" id="MobiDB-lite"/>
    </source>
</evidence>
<proteinExistence type="predicted"/>
<evidence type="ECO:0000313" key="4">
    <source>
        <dbReference type="Proteomes" id="UP001157109"/>
    </source>
</evidence>
<dbReference type="RefSeq" id="WP_241441797.1">
    <property type="nucleotide sequence ID" value="NZ_BSUJ01000001.1"/>
</dbReference>
<keyword evidence="2" id="KW-1133">Transmembrane helix</keyword>
<reference evidence="4" key="1">
    <citation type="journal article" date="2019" name="Int. J. Syst. Evol. Microbiol.">
        <title>The Global Catalogue of Microorganisms (GCM) 10K type strain sequencing project: providing services to taxonomists for standard genome sequencing and annotation.</title>
        <authorList>
            <consortium name="The Broad Institute Genomics Platform"/>
            <consortium name="The Broad Institute Genome Sequencing Center for Infectious Disease"/>
            <person name="Wu L."/>
            <person name="Ma J."/>
        </authorList>
    </citation>
    <scope>NUCLEOTIDE SEQUENCE [LARGE SCALE GENOMIC DNA]</scope>
    <source>
        <strain evidence="4">NBRC 105830</strain>
    </source>
</reference>
<comment type="caution">
    <text evidence="3">The sequence shown here is derived from an EMBL/GenBank/DDBJ whole genome shotgun (WGS) entry which is preliminary data.</text>
</comment>
<evidence type="ECO:0000313" key="3">
    <source>
        <dbReference type="EMBL" id="GMA19299.1"/>
    </source>
</evidence>
<keyword evidence="2" id="KW-0472">Membrane</keyword>
<accession>A0ABQ6HLG0</accession>
<sequence>MSNQQPPPYGENDPQEPSAGSSGAQSNNPYGTPAPPPPGSGGYQAPPPYQSGGYPGGGYQPPPPRNTLAIVSLVLGIASIPLACCGGYPGLVAGIAAIVLAVLARGKVRRGEAGQAGLATAGMVTGIVGLVISAALLIVGMILGPKMAECQNISDPQQQSQCMIDKLQGK</sequence>
<dbReference type="Proteomes" id="UP001157109">
    <property type="component" value="Unassembled WGS sequence"/>
</dbReference>
<organism evidence="3 4">
    <name type="scientific">Arsenicicoccus piscis</name>
    <dbReference type="NCBI Taxonomy" id="673954"/>
    <lineage>
        <taxon>Bacteria</taxon>
        <taxon>Bacillati</taxon>
        <taxon>Actinomycetota</taxon>
        <taxon>Actinomycetes</taxon>
        <taxon>Micrococcales</taxon>
        <taxon>Intrasporangiaceae</taxon>
        <taxon>Arsenicicoccus</taxon>
    </lineage>
</organism>